<reference evidence="4" key="1">
    <citation type="submission" date="2019-06" db="EMBL/GenBank/DDBJ databases">
        <authorList>
            <person name="Deangelis K."/>
            <person name="Huntemann M."/>
            <person name="Clum A."/>
            <person name="Pillay M."/>
            <person name="Palaniappan K."/>
            <person name="Varghese N."/>
            <person name="Mikhailova N."/>
            <person name="Stamatis D."/>
            <person name="Reddy T."/>
            <person name="Daum C."/>
            <person name="Shapiro N."/>
            <person name="Ivanova N."/>
            <person name="Kyrpides N."/>
            <person name="Woyke T."/>
        </authorList>
    </citation>
    <scope>NUCLEOTIDE SEQUENCE [LARGE SCALE GENOMIC DNA]</scope>
    <source>
        <strain evidence="4">128R</strain>
    </source>
</reference>
<dbReference type="OrthoDB" id="9794834at2"/>
<accession>A0A542CW37</accession>
<dbReference type="InterPro" id="IPR001387">
    <property type="entry name" value="Cro/C1-type_HTH"/>
</dbReference>
<dbReference type="InterPro" id="IPR010359">
    <property type="entry name" value="IrrE_HExxH"/>
</dbReference>
<dbReference type="EMBL" id="VISQ01000001">
    <property type="protein sequence ID" value="TVZ69543.1"/>
    <property type="molecule type" value="Genomic_DNA"/>
</dbReference>
<comment type="caution">
    <text evidence="4">The sequence shown here is derived from an EMBL/GenBank/DDBJ whole genome shotgun (WGS) entry which is preliminary data.</text>
</comment>
<dbReference type="PANTHER" id="PTHR43236">
    <property type="entry name" value="ANTITOXIN HIGA1"/>
    <property type="match status" value="1"/>
</dbReference>
<dbReference type="Pfam" id="PF01381">
    <property type="entry name" value="HTH_3"/>
    <property type="match status" value="1"/>
</dbReference>
<feature type="domain" description="HTH cro/C1-type" evidence="3">
    <location>
        <begin position="23"/>
        <end position="67"/>
    </location>
</feature>
<dbReference type="Gene3D" id="1.10.260.40">
    <property type="entry name" value="lambda repressor-like DNA-binding domains"/>
    <property type="match status" value="1"/>
</dbReference>
<comment type="similarity">
    <text evidence="1">Belongs to the short-chain fatty acyl-CoA assimilation regulator (ScfR) family.</text>
</comment>
<protein>
    <submittedName>
        <fullName evidence="4">Zn-dependent peptidase ImmA (M78 family)</fullName>
    </submittedName>
</protein>
<dbReference type="Pfam" id="PF06114">
    <property type="entry name" value="Peptidase_M78"/>
    <property type="match status" value="1"/>
</dbReference>
<dbReference type="CDD" id="cd00093">
    <property type="entry name" value="HTH_XRE"/>
    <property type="match status" value="1"/>
</dbReference>
<dbReference type="InterPro" id="IPR010982">
    <property type="entry name" value="Lambda_DNA-bd_dom_sf"/>
</dbReference>
<dbReference type="InterPro" id="IPR052345">
    <property type="entry name" value="Rad_response_metalloprotease"/>
</dbReference>
<evidence type="ECO:0000259" key="3">
    <source>
        <dbReference type="PROSITE" id="PS50943"/>
    </source>
</evidence>
<proteinExistence type="inferred from homology"/>
<sequence length="408" mass="45222">MSRGINEFQPERLIQVLAARRQTQTQLATMVGVSPATISKWRSGQQAPEAEALKRLASVVNVSPEWFTRPMPPKMSRPLFRSNASAHVAARAMLEARLQWAEELVLGLSEFVDFPGLSLPVYNFSNLDEIGDSDIETAAIECRKLWGLGSGVMPDLALAVESNGIILVREETGVAQIEGLSAWSEALDRPLILLSSDKGNAFRSRFDLAHELGHLVLHRYVDDSLDPERYKLKESQAHQFAGALLLPAENFAEEIRTPVTLDSLLLIKQRYGISVAATIMRLHVLGIINDEEKQNLYKRRSARWGVKSEPGDDSRVPEQPRLLKRTIELLISSGVMAIDAVSNYVGQSDRDVEMLAGLPEGYLNGTKAEVVHLARLKSMIQQHKQENAGGDNNGSIVQFSRIPKRSNS</sequence>
<feature type="region of interest" description="Disordered" evidence="2">
    <location>
        <begin position="384"/>
        <end position="408"/>
    </location>
</feature>
<dbReference type="AlphaFoldDB" id="A0A542CW37"/>
<evidence type="ECO:0000256" key="2">
    <source>
        <dbReference type="SAM" id="MobiDB-lite"/>
    </source>
</evidence>
<evidence type="ECO:0000313" key="4">
    <source>
        <dbReference type="EMBL" id="TVZ69543.1"/>
    </source>
</evidence>
<reference evidence="4" key="2">
    <citation type="submission" date="2019-08" db="EMBL/GenBank/DDBJ databases">
        <title>Investigation of anaerobic lignin degradation for improved lignocellulosic biofuels.</title>
        <authorList>
            <person name="Deangelis K.PhD."/>
        </authorList>
    </citation>
    <scope>NUCLEOTIDE SEQUENCE [LARGE SCALE GENOMIC DNA]</scope>
    <source>
        <strain evidence="4">128R</strain>
    </source>
</reference>
<dbReference type="Gene3D" id="1.10.10.2910">
    <property type="match status" value="1"/>
</dbReference>
<evidence type="ECO:0000256" key="1">
    <source>
        <dbReference type="ARBA" id="ARBA00007227"/>
    </source>
</evidence>
<dbReference type="PROSITE" id="PS50943">
    <property type="entry name" value="HTH_CROC1"/>
    <property type="match status" value="1"/>
</dbReference>
<dbReference type="SMART" id="SM00530">
    <property type="entry name" value="HTH_XRE"/>
    <property type="match status" value="1"/>
</dbReference>
<dbReference type="SUPFAM" id="SSF47413">
    <property type="entry name" value="lambda repressor-like DNA-binding domains"/>
    <property type="match status" value="1"/>
</dbReference>
<dbReference type="GO" id="GO:0003677">
    <property type="term" value="F:DNA binding"/>
    <property type="evidence" value="ECO:0007669"/>
    <property type="project" value="InterPro"/>
</dbReference>
<organism evidence="4">
    <name type="scientific">Serratia fonticola</name>
    <dbReference type="NCBI Taxonomy" id="47917"/>
    <lineage>
        <taxon>Bacteria</taxon>
        <taxon>Pseudomonadati</taxon>
        <taxon>Pseudomonadota</taxon>
        <taxon>Gammaproteobacteria</taxon>
        <taxon>Enterobacterales</taxon>
        <taxon>Yersiniaceae</taxon>
        <taxon>Serratia</taxon>
    </lineage>
</organism>
<gene>
    <name evidence="4" type="ORF">FHU10_2062</name>
</gene>
<dbReference type="PANTHER" id="PTHR43236:SF1">
    <property type="entry name" value="BLL7220 PROTEIN"/>
    <property type="match status" value="1"/>
</dbReference>
<name>A0A542CW37_SERFO</name>